<accession>A0A6L7CJH4</accession>
<dbReference type="Proteomes" id="UP000487258">
    <property type="component" value="Unassembled WGS sequence"/>
</dbReference>
<evidence type="ECO:0000313" key="6">
    <source>
        <dbReference type="Proteomes" id="UP000487258"/>
    </source>
</evidence>
<dbReference type="EMBL" id="WTRN01001767">
    <property type="protein sequence ID" value="MWT88732.1"/>
    <property type="molecule type" value="Genomic_DNA"/>
</dbReference>
<organism evidence="4 5">
    <name type="scientific">Escherichia coli</name>
    <dbReference type="NCBI Taxonomy" id="562"/>
    <lineage>
        <taxon>Bacteria</taxon>
        <taxon>Pseudomonadati</taxon>
        <taxon>Pseudomonadota</taxon>
        <taxon>Gammaproteobacteria</taxon>
        <taxon>Enterobacterales</taxon>
        <taxon>Enterobacteriaceae</taxon>
        <taxon>Escherichia</taxon>
    </lineage>
</organism>
<reference evidence="1 6" key="1">
    <citation type="submission" date="2019-12" db="EMBL/GenBank/DDBJ databases">
        <title>Enteriobacteria Tanzani isolates_10432.</title>
        <authorList>
            <person name="Subbiah M."/>
            <person name="Call D."/>
        </authorList>
    </citation>
    <scope>NUCLEOTIDE SEQUENCE [LARGE SCALE GENOMIC DNA]</scope>
    <source>
        <strain evidence="1 6">10432wF6</strain>
    </source>
</reference>
<dbReference type="EMBL" id="WTMY01001385">
    <property type="protein sequence ID" value="MWL50488.1"/>
    <property type="molecule type" value="Genomic_DNA"/>
</dbReference>
<sequence length="34" mass="3755">MIPVGRKWANIVAKKTAKDGATSKIYAKFGVEIY</sequence>
<dbReference type="Proteomes" id="UP000480485">
    <property type="component" value="Unassembled WGS sequence"/>
</dbReference>
<feature type="non-terminal residue" evidence="4">
    <location>
        <position position="34"/>
    </location>
</feature>
<evidence type="ECO:0000313" key="1">
    <source>
        <dbReference type="EMBL" id="MWL50488.1"/>
    </source>
</evidence>
<evidence type="ECO:0000313" key="5">
    <source>
        <dbReference type="Proteomes" id="UP000480485"/>
    </source>
</evidence>
<reference evidence="4 5" key="2">
    <citation type="submission" date="2019-12" db="EMBL/GenBank/DDBJ databases">
        <title>Enteriobacteria Tanzani isolates_8377-8380.</title>
        <authorList>
            <person name="Subbiah M."/>
            <person name="Call D."/>
        </authorList>
    </citation>
    <scope>NUCLEOTIDE SEQUENCE [LARGE SCALE GENOMIC DNA]</scope>
    <source>
        <strain evidence="4 5">8378wC7</strain>
    </source>
</reference>
<protein>
    <submittedName>
        <fullName evidence="4">YebC/PmpR family DNA-binding transcriptional regulator</fullName>
    </submittedName>
</protein>
<gene>
    <name evidence="3" type="ORF">GP954_26975</name>
    <name evidence="4" type="ORF">GP954_26985</name>
    <name evidence="1" type="ORF">GQM04_34415</name>
    <name evidence="2" type="ORF">GQM04_34425</name>
</gene>
<evidence type="ECO:0000313" key="3">
    <source>
        <dbReference type="EMBL" id="MWT88732.1"/>
    </source>
</evidence>
<dbReference type="AlphaFoldDB" id="A0A6L7CJH4"/>
<dbReference type="InterPro" id="IPR029072">
    <property type="entry name" value="YebC-like"/>
</dbReference>
<keyword evidence="4" id="KW-0238">DNA-binding</keyword>
<dbReference type="SUPFAM" id="SSF75625">
    <property type="entry name" value="YebC-like"/>
    <property type="match status" value="1"/>
</dbReference>
<comment type="caution">
    <text evidence="4">The sequence shown here is derived from an EMBL/GenBank/DDBJ whole genome shotgun (WGS) entry which is preliminary data.</text>
</comment>
<dbReference type="EMBL" id="WTRN01001768">
    <property type="protein sequence ID" value="MWT88734.1"/>
    <property type="molecule type" value="Genomic_DNA"/>
</dbReference>
<proteinExistence type="predicted"/>
<evidence type="ECO:0000313" key="2">
    <source>
        <dbReference type="EMBL" id="MWL50490.1"/>
    </source>
</evidence>
<dbReference type="GO" id="GO:0003677">
    <property type="term" value="F:DNA binding"/>
    <property type="evidence" value="ECO:0007669"/>
    <property type="project" value="UniProtKB-KW"/>
</dbReference>
<name>A0A6L7CJH4_ECOLX</name>
<dbReference type="EMBL" id="WTMY01001386">
    <property type="protein sequence ID" value="MWL50490.1"/>
    <property type="molecule type" value="Genomic_DNA"/>
</dbReference>
<evidence type="ECO:0000313" key="4">
    <source>
        <dbReference type="EMBL" id="MWT88734.1"/>
    </source>
</evidence>